<dbReference type="InterPro" id="IPR002809">
    <property type="entry name" value="EMC3/TMCO1"/>
</dbReference>
<comment type="subcellular location">
    <subcellularLocation>
        <location evidence="1">Membrane</location>
        <topology evidence="1">Multi-pass membrane protein</topology>
    </subcellularLocation>
</comment>
<reference evidence="7 8" key="1">
    <citation type="journal article" date="2009" name="Stand. Genomic Sci.">
        <title>Complete genome sequence of Halorhabdus utahensis type strain (AX-2).</title>
        <authorList>
            <person name="Anderson I."/>
            <person name="Tindall B.J."/>
            <person name="Pomrenke H."/>
            <person name="Goker M."/>
            <person name="Lapidus A."/>
            <person name="Nolan M."/>
            <person name="Copeland A."/>
            <person name="Glavina Del Rio T."/>
            <person name="Chen F."/>
            <person name="Tice H."/>
            <person name="Cheng J.F."/>
            <person name="Lucas S."/>
            <person name="Chertkov O."/>
            <person name="Bruce D."/>
            <person name="Brettin T."/>
            <person name="Detter J.C."/>
            <person name="Han C."/>
            <person name="Goodwin L."/>
            <person name="Land M."/>
            <person name="Hauser L."/>
            <person name="Chang Y.J."/>
            <person name="Jeffries C.D."/>
            <person name="Pitluck S."/>
            <person name="Pati A."/>
            <person name="Mavromatis K."/>
            <person name="Ivanova N."/>
            <person name="Ovchinnikova G."/>
            <person name="Chen A."/>
            <person name="Palaniappan K."/>
            <person name="Chain P."/>
            <person name="Rohde M."/>
            <person name="Bristow J."/>
            <person name="Eisen J.A."/>
            <person name="Markowitz V."/>
            <person name="Hugenholtz P."/>
            <person name="Kyrpides N.C."/>
            <person name="Klenk H.P."/>
        </authorList>
    </citation>
    <scope>NUCLEOTIDE SEQUENCE [LARGE SCALE GENOMIC DNA]</scope>
    <source>
        <strain evidence="8">DSM 12940 / JCM 11049 / AX-2</strain>
    </source>
</reference>
<dbReference type="Pfam" id="PF01956">
    <property type="entry name" value="EMC3_TMCO1"/>
    <property type="match status" value="1"/>
</dbReference>
<dbReference type="eggNOG" id="arCOG02673">
    <property type="taxonomic scope" value="Archaea"/>
</dbReference>
<keyword evidence="8" id="KW-1185">Reference proteome</keyword>
<evidence type="ECO:0000256" key="5">
    <source>
        <dbReference type="SAM" id="Coils"/>
    </source>
</evidence>
<dbReference type="GO" id="GO:0016020">
    <property type="term" value="C:membrane"/>
    <property type="evidence" value="ECO:0007669"/>
    <property type="project" value="UniProtKB-SubCell"/>
</dbReference>
<evidence type="ECO:0000313" key="7">
    <source>
        <dbReference type="EMBL" id="ACV12487.1"/>
    </source>
</evidence>
<dbReference type="AlphaFoldDB" id="C7NVG4"/>
<dbReference type="STRING" id="519442.Huta_2320"/>
<evidence type="ECO:0000256" key="1">
    <source>
        <dbReference type="ARBA" id="ARBA00004141"/>
    </source>
</evidence>
<feature type="transmembrane region" description="Helical" evidence="6">
    <location>
        <begin position="98"/>
        <end position="115"/>
    </location>
</feature>
<keyword evidence="3 6" id="KW-1133">Transmembrane helix</keyword>
<keyword evidence="5" id="KW-0175">Coiled coil</keyword>
<feature type="transmembrane region" description="Helical" evidence="6">
    <location>
        <begin position="214"/>
        <end position="231"/>
    </location>
</feature>
<dbReference type="Proteomes" id="UP000002071">
    <property type="component" value="Chromosome"/>
</dbReference>
<dbReference type="HOGENOM" id="CLU_955130_0_0_2"/>
<feature type="transmembrane region" description="Helical" evidence="6">
    <location>
        <begin position="262"/>
        <end position="280"/>
    </location>
</feature>
<gene>
    <name evidence="7" type="ordered locus">Huta_2320</name>
</gene>
<dbReference type="KEGG" id="hut:Huta_2320"/>
<dbReference type="PANTHER" id="PTHR42198:SF1">
    <property type="entry name" value="INTEGRAL MEMBRANE PROTEIN"/>
    <property type="match status" value="1"/>
</dbReference>
<protein>
    <recommendedName>
        <fullName evidence="9">HTR-like protein</fullName>
    </recommendedName>
</protein>
<accession>C7NVG4</accession>
<dbReference type="OrthoDB" id="84619at2157"/>
<proteinExistence type="predicted"/>
<organism evidence="7 8">
    <name type="scientific">Halorhabdus utahensis (strain DSM 12940 / JCM 11049 / AX-2)</name>
    <dbReference type="NCBI Taxonomy" id="519442"/>
    <lineage>
        <taxon>Archaea</taxon>
        <taxon>Methanobacteriati</taxon>
        <taxon>Methanobacteriota</taxon>
        <taxon>Stenosarchaea group</taxon>
        <taxon>Halobacteria</taxon>
        <taxon>Halobacteriales</taxon>
        <taxon>Haloarculaceae</taxon>
        <taxon>Halorhabdus</taxon>
    </lineage>
</organism>
<feature type="transmembrane region" description="Helical" evidence="6">
    <location>
        <begin position="135"/>
        <end position="154"/>
    </location>
</feature>
<dbReference type="SMART" id="SM01415">
    <property type="entry name" value="DUF106"/>
    <property type="match status" value="1"/>
</dbReference>
<keyword evidence="4 6" id="KW-0472">Membrane</keyword>
<evidence type="ECO:0008006" key="9">
    <source>
        <dbReference type="Google" id="ProtNLM"/>
    </source>
</evidence>
<evidence type="ECO:0000256" key="3">
    <source>
        <dbReference type="ARBA" id="ARBA00022989"/>
    </source>
</evidence>
<name>C7NVG4_HALUD</name>
<evidence type="ECO:0000256" key="6">
    <source>
        <dbReference type="SAM" id="Phobius"/>
    </source>
</evidence>
<keyword evidence="2 6" id="KW-0812">Transmembrane</keyword>
<dbReference type="RefSeq" id="WP_015790054.1">
    <property type="nucleotide sequence ID" value="NC_013158.1"/>
</dbReference>
<evidence type="ECO:0000256" key="4">
    <source>
        <dbReference type="ARBA" id="ARBA00023136"/>
    </source>
</evidence>
<feature type="coiled-coil region" evidence="5">
    <location>
        <begin position="164"/>
        <end position="191"/>
    </location>
</feature>
<sequence>MPRTGEKIDRLVAEDASMETAIQTVLQTAEEQGTVAWGDVSDELSSGQWGRLIETGLLVDADGDGFVIDDPDGVHDALEEADPDAEDDDDGWSTWDKLAGVGVIALFLGYSMTSVRNVVGETLDLILGPLEALLPFYVVILVLATLTGLWSTLLQDNLMDMSGMSQHQEKMEELKERRKAAKERDDQEELDRIQQEQMEMMGDQLGAFTKQFRPMVWIMLLTIPVFLWMYWRVPNLASGEFVIIMPFFGEISRWGAGTLGPWPAWLFWYFICSLSFTQIIRKALNVQTTPT</sequence>
<dbReference type="GeneID" id="8384618"/>
<dbReference type="EMBL" id="CP001687">
    <property type="protein sequence ID" value="ACV12487.1"/>
    <property type="molecule type" value="Genomic_DNA"/>
</dbReference>
<dbReference type="InterPro" id="IPR038978">
    <property type="entry name" value="MJ0935"/>
</dbReference>
<dbReference type="PANTHER" id="PTHR42198">
    <property type="entry name" value="INTEGRAL MEMBRANE PROTEIN"/>
    <property type="match status" value="1"/>
</dbReference>
<evidence type="ECO:0000313" key="8">
    <source>
        <dbReference type="Proteomes" id="UP000002071"/>
    </source>
</evidence>
<evidence type="ECO:0000256" key="2">
    <source>
        <dbReference type="ARBA" id="ARBA00022692"/>
    </source>
</evidence>